<evidence type="ECO:0000313" key="7">
    <source>
        <dbReference type="Proteomes" id="UP000438448"/>
    </source>
</evidence>
<dbReference type="GO" id="GO:0003700">
    <property type="term" value="F:DNA-binding transcription factor activity"/>
    <property type="evidence" value="ECO:0007669"/>
    <property type="project" value="TreeGrafter"/>
</dbReference>
<dbReference type="Gene3D" id="2.60.120.10">
    <property type="entry name" value="Jelly Rolls"/>
    <property type="match status" value="1"/>
</dbReference>
<accession>A0A7K0DDS4</accession>
<dbReference type="InterPro" id="IPR014710">
    <property type="entry name" value="RmlC-like_jellyroll"/>
</dbReference>
<evidence type="ECO:0000313" key="6">
    <source>
        <dbReference type="EMBL" id="MQY23953.1"/>
    </source>
</evidence>
<evidence type="ECO:0000256" key="2">
    <source>
        <dbReference type="ARBA" id="ARBA00023125"/>
    </source>
</evidence>
<dbReference type="SMART" id="SM00419">
    <property type="entry name" value="HTH_CRP"/>
    <property type="match status" value="1"/>
</dbReference>
<dbReference type="InterPro" id="IPR050397">
    <property type="entry name" value="Env_Response_Regulators"/>
</dbReference>
<gene>
    <name evidence="6" type="primary">crp_4</name>
    <name evidence="6" type="ORF">NRB20_70860</name>
</gene>
<sequence length="222" mass="24470">MTTEFALLRGLSDGERRQLLASCTPRRFKRREILCHEGDPGDTLHLVKSGLLLIRVATPLGYTATLSVIGPGDAFGELALLSPDAKRTATVEAAENAETLSISRAQLTALRTTYPDIERMLTDTLVEQVRRLSGMVLEALYLPVEARVVRRLVNLARIYGGPAPIAEIRLTQDDLASMAGTTRVTANKILRELEDRSILELRRGRIVVTNRRALVAAANTYH</sequence>
<dbReference type="PROSITE" id="PS51063">
    <property type="entry name" value="HTH_CRP_2"/>
    <property type="match status" value="1"/>
</dbReference>
<dbReference type="PROSITE" id="PS50042">
    <property type="entry name" value="CNMP_BINDING_3"/>
    <property type="match status" value="1"/>
</dbReference>
<dbReference type="PANTHER" id="PTHR24567:SF74">
    <property type="entry name" value="HTH-TYPE TRANSCRIPTIONAL REGULATOR ARCR"/>
    <property type="match status" value="1"/>
</dbReference>
<dbReference type="InterPro" id="IPR036390">
    <property type="entry name" value="WH_DNA-bd_sf"/>
</dbReference>
<dbReference type="InterPro" id="IPR018488">
    <property type="entry name" value="cNMP-bd_CS"/>
</dbReference>
<dbReference type="GO" id="GO:0003677">
    <property type="term" value="F:DNA binding"/>
    <property type="evidence" value="ECO:0007669"/>
    <property type="project" value="UniProtKB-KW"/>
</dbReference>
<name>A0A7K0DDS4_9NOCA</name>
<proteinExistence type="predicted"/>
<keyword evidence="7" id="KW-1185">Reference proteome</keyword>
<dbReference type="InterPro" id="IPR036388">
    <property type="entry name" value="WH-like_DNA-bd_sf"/>
</dbReference>
<dbReference type="InterPro" id="IPR018490">
    <property type="entry name" value="cNMP-bd_dom_sf"/>
</dbReference>
<dbReference type="Gene3D" id="1.10.10.10">
    <property type="entry name" value="Winged helix-like DNA-binding domain superfamily/Winged helix DNA-binding domain"/>
    <property type="match status" value="1"/>
</dbReference>
<comment type="caution">
    <text evidence="6">The sequence shown here is derived from an EMBL/GenBank/DDBJ whole genome shotgun (WGS) entry which is preliminary data.</text>
</comment>
<dbReference type="GO" id="GO:0005829">
    <property type="term" value="C:cytosol"/>
    <property type="evidence" value="ECO:0007669"/>
    <property type="project" value="TreeGrafter"/>
</dbReference>
<dbReference type="PROSITE" id="PS00889">
    <property type="entry name" value="CNMP_BINDING_2"/>
    <property type="match status" value="1"/>
</dbReference>
<dbReference type="Pfam" id="PF00027">
    <property type="entry name" value="cNMP_binding"/>
    <property type="match status" value="1"/>
</dbReference>
<dbReference type="Proteomes" id="UP000438448">
    <property type="component" value="Unassembled WGS sequence"/>
</dbReference>
<protein>
    <submittedName>
        <fullName evidence="6">cAMP-activated global transcriptional regulator CRP</fullName>
    </submittedName>
</protein>
<dbReference type="InterPro" id="IPR012318">
    <property type="entry name" value="HTH_CRP"/>
</dbReference>
<keyword evidence="2" id="KW-0238">DNA-binding</keyword>
<evidence type="ECO:0000256" key="3">
    <source>
        <dbReference type="ARBA" id="ARBA00023163"/>
    </source>
</evidence>
<feature type="domain" description="Cyclic nucleotide-binding" evidence="4">
    <location>
        <begin position="7"/>
        <end position="128"/>
    </location>
</feature>
<dbReference type="SMART" id="SM00100">
    <property type="entry name" value="cNMP"/>
    <property type="match status" value="1"/>
</dbReference>
<evidence type="ECO:0000259" key="5">
    <source>
        <dbReference type="PROSITE" id="PS51063"/>
    </source>
</evidence>
<evidence type="ECO:0000256" key="1">
    <source>
        <dbReference type="ARBA" id="ARBA00023015"/>
    </source>
</evidence>
<dbReference type="AlphaFoldDB" id="A0A7K0DDS4"/>
<dbReference type="CDD" id="cd00038">
    <property type="entry name" value="CAP_ED"/>
    <property type="match status" value="1"/>
</dbReference>
<evidence type="ECO:0000259" key="4">
    <source>
        <dbReference type="PROSITE" id="PS50042"/>
    </source>
</evidence>
<dbReference type="RefSeq" id="WP_153415699.1">
    <property type="nucleotide sequence ID" value="NZ_WEGK01000025.1"/>
</dbReference>
<dbReference type="InterPro" id="IPR000595">
    <property type="entry name" value="cNMP-bd_dom"/>
</dbReference>
<organism evidence="6 7">
    <name type="scientific">Nocardia macrotermitis</name>
    <dbReference type="NCBI Taxonomy" id="2585198"/>
    <lineage>
        <taxon>Bacteria</taxon>
        <taxon>Bacillati</taxon>
        <taxon>Actinomycetota</taxon>
        <taxon>Actinomycetes</taxon>
        <taxon>Mycobacteriales</taxon>
        <taxon>Nocardiaceae</taxon>
        <taxon>Nocardia</taxon>
    </lineage>
</organism>
<keyword evidence="3" id="KW-0804">Transcription</keyword>
<dbReference type="PANTHER" id="PTHR24567">
    <property type="entry name" value="CRP FAMILY TRANSCRIPTIONAL REGULATORY PROTEIN"/>
    <property type="match status" value="1"/>
</dbReference>
<dbReference type="EMBL" id="WEGK01000025">
    <property type="protein sequence ID" value="MQY23953.1"/>
    <property type="molecule type" value="Genomic_DNA"/>
</dbReference>
<dbReference type="Pfam" id="PF13545">
    <property type="entry name" value="HTH_Crp_2"/>
    <property type="match status" value="1"/>
</dbReference>
<dbReference type="SUPFAM" id="SSF46785">
    <property type="entry name" value="Winged helix' DNA-binding domain"/>
    <property type="match status" value="1"/>
</dbReference>
<keyword evidence="1" id="KW-0805">Transcription regulation</keyword>
<dbReference type="SUPFAM" id="SSF51206">
    <property type="entry name" value="cAMP-binding domain-like"/>
    <property type="match status" value="1"/>
</dbReference>
<feature type="domain" description="HTH crp-type" evidence="5">
    <location>
        <begin position="142"/>
        <end position="212"/>
    </location>
</feature>
<reference evidence="6 7" key="1">
    <citation type="submission" date="2019-10" db="EMBL/GenBank/DDBJ databases">
        <title>Nocardia macrotermitis sp. nov. and Nocardia aurantia sp. nov., isolated from the gut of fungus growing-termite Macrotermes natalensis.</title>
        <authorList>
            <person name="Benndorf R."/>
            <person name="Schwitalla J."/>
            <person name="Martin K."/>
            <person name="De Beer W."/>
            <person name="Kaster A.-K."/>
            <person name="Vollmers J."/>
            <person name="Poulsen M."/>
            <person name="Beemelmanns C."/>
        </authorList>
    </citation>
    <scope>NUCLEOTIDE SEQUENCE [LARGE SCALE GENOMIC DNA]</scope>
    <source>
        <strain evidence="6 7">RB20</strain>
    </source>
</reference>
<dbReference type="OrthoDB" id="892842at2"/>